<evidence type="ECO:0000313" key="3">
    <source>
        <dbReference type="Proteomes" id="UP000722791"/>
    </source>
</evidence>
<feature type="compositionally biased region" description="Low complexity" evidence="1">
    <location>
        <begin position="89"/>
        <end position="100"/>
    </location>
</feature>
<feature type="compositionally biased region" description="Low complexity" evidence="1">
    <location>
        <begin position="288"/>
        <end position="301"/>
    </location>
</feature>
<protein>
    <submittedName>
        <fullName evidence="2">Uncharacterized protein</fullName>
    </submittedName>
</protein>
<feature type="region of interest" description="Disordered" evidence="1">
    <location>
        <begin position="676"/>
        <end position="703"/>
    </location>
</feature>
<dbReference type="AlphaFoldDB" id="A0A8J4GPR7"/>
<feature type="region of interest" description="Disordered" evidence="1">
    <location>
        <begin position="495"/>
        <end position="622"/>
    </location>
</feature>
<feature type="compositionally biased region" description="Polar residues" evidence="1">
    <location>
        <begin position="73"/>
        <end position="88"/>
    </location>
</feature>
<sequence length="703" mass="71969">MKQGSMPQATSERSSPERAAAAASAVPAPLVTKLSVQFEKQLERNQGGVEQEDPSIWQPAAPRLRLFSPATPRPNSATPTPTRRNSQVSTPPSSLSPTTLRPASAICCKISVPSEHDRMLATAVTSPGAAPPTTPAPSRASQILSKAQALQARTAAAAVAAAAHGPVLAFAAQTGAGMPSGPSVSVDSPPGSPLMVVRSVPRAPRPVPGGAVSAAASSSPGRAPTGVDRNCRWSMPDPILRLTFSGGSVPVTTTTMTTMTTTTMAPRRHIAAASFSDEADTAAALAARAASSDSNSPFASSCRGGAEAHQKPPDSPKHVGLGDGSGGNDGVRRMSEDFSGGGGPQSSGVAGIDAARRLLAPQPGPAGSAVGEGSGDDTGSGSETQSCRGTATGDAAAAAVPLGSRVSRALAGILTLGNPGTFNLRMDERIDQVLNEGSPAVKTSGPKSPPPQPPNPTVIKMLHDRHEAEAQRTVVDYAFSSGNPAVWMHQIMAESGSGTPPWAQSAKQSHQQQQQQPQALRQTAASASGSGSGSAAQSPRHNRPAQPHPPQLSPRQQARPPPHQLNHHNHHNHHNQPQQHSAGGSRVGNNAGLTAAAAANHTHTHNQQQRLPTGLGPGVPRHTSAETLHLQSMSYLASKEACRTLAADSRPAVSINLREVLFDGYGSNNNDYITASNNNNSNSAGSPTGGGSATNRFGAGVFK</sequence>
<feature type="compositionally biased region" description="Basic and acidic residues" evidence="1">
    <location>
        <begin position="306"/>
        <end position="317"/>
    </location>
</feature>
<feature type="compositionally biased region" description="Pro residues" evidence="1">
    <location>
        <begin position="447"/>
        <end position="456"/>
    </location>
</feature>
<feature type="compositionally biased region" description="Low complexity" evidence="1">
    <location>
        <begin position="594"/>
        <end position="609"/>
    </location>
</feature>
<name>A0A8J4GPR7_9CHLO</name>
<feature type="region of interest" description="Disordered" evidence="1">
    <location>
        <begin position="437"/>
        <end position="457"/>
    </location>
</feature>
<accession>A0A8J4GPR7</accession>
<feature type="compositionally biased region" description="Low complexity" evidence="1">
    <location>
        <begin position="9"/>
        <end position="28"/>
    </location>
</feature>
<feature type="compositionally biased region" description="Low complexity" evidence="1">
    <location>
        <begin position="205"/>
        <end position="224"/>
    </location>
</feature>
<evidence type="ECO:0000256" key="1">
    <source>
        <dbReference type="SAM" id="MobiDB-lite"/>
    </source>
</evidence>
<feature type="compositionally biased region" description="Low complexity" evidence="1">
    <location>
        <begin position="503"/>
        <end position="536"/>
    </location>
</feature>
<feature type="compositionally biased region" description="Low complexity" evidence="1">
    <location>
        <begin position="676"/>
        <end position="686"/>
    </location>
</feature>
<organism evidence="2 3">
    <name type="scientific">Volvox reticuliferus</name>
    <dbReference type="NCBI Taxonomy" id="1737510"/>
    <lineage>
        <taxon>Eukaryota</taxon>
        <taxon>Viridiplantae</taxon>
        <taxon>Chlorophyta</taxon>
        <taxon>core chlorophytes</taxon>
        <taxon>Chlorophyceae</taxon>
        <taxon>CS clade</taxon>
        <taxon>Chlamydomonadales</taxon>
        <taxon>Volvocaceae</taxon>
        <taxon>Volvox</taxon>
    </lineage>
</organism>
<proteinExistence type="predicted"/>
<reference evidence="2" key="1">
    <citation type="journal article" date="2021" name="Proc. Natl. Acad. Sci. U.S.A.">
        <title>Three genomes in the algal genus Volvox reveal the fate of a haploid sex-determining region after a transition to homothallism.</title>
        <authorList>
            <person name="Yamamoto K."/>
            <person name="Hamaji T."/>
            <person name="Kawai-Toyooka H."/>
            <person name="Matsuzaki R."/>
            <person name="Takahashi F."/>
            <person name="Nishimura Y."/>
            <person name="Kawachi M."/>
            <person name="Noguchi H."/>
            <person name="Minakuchi Y."/>
            <person name="Umen J.G."/>
            <person name="Toyoda A."/>
            <person name="Nozaki H."/>
        </authorList>
    </citation>
    <scope>NUCLEOTIDE SEQUENCE</scope>
    <source>
        <strain evidence="2">NIES-3785</strain>
    </source>
</reference>
<comment type="caution">
    <text evidence="2">The sequence shown here is derived from an EMBL/GenBank/DDBJ whole genome shotgun (WGS) entry which is preliminary data.</text>
</comment>
<feature type="region of interest" description="Disordered" evidence="1">
    <location>
        <begin position="42"/>
        <end position="100"/>
    </location>
</feature>
<evidence type="ECO:0000313" key="2">
    <source>
        <dbReference type="EMBL" id="GIM10890.1"/>
    </source>
</evidence>
<feature type="compositionally biased region" description="Low complexity" evidence="1">
    <location>
        <begin position="379"/>
        <end position="392"/>
    </location>
</feature>
<dbReference type="Proteomes" id="UP000722791">
    <property type="component" value="Unassembled WGS sequence"/>
</dbReference>
<feature type="compositionally biased region" description="Basic residues" evidence="1">
    <location>
        <begin position="565"/>
        <end position="574"/>
    </location>
</feature>
<feature type="region of interest" description="Disordered" evidence="1">
    <location>
        <begin position="288"/>
        <end position="392"/>
    </location>
</feature>
<feature type="region of interest" description="Disordered" evidence="1">
    <location>
        <begin position="1"/>
        <end position="28"/>
    </location>
</feature>
<feature type="region of interest" description="Disordered" evidence="1">
    <location>
        <begin position="205"/>
        <end position="231"/>
    </location>
</feature>
<dbReference type="EMBL" id="BNCQ01000036">
    <property type="protein sequence ID" value="GIM10890.1"/>
    <property type="molecule type" value="Genomic_DNA"/>
</dbReference>
<gene>
    <name evidence="2" type="ORF">Vretimale_14498</name>
</gene>